<evidence type="ECO:0000313" key="3">
    <source>
        <dbReference type="Proteomes" id="UP000518605"/>
    </source>
</evidence>
<name>A0A7W5C8F2_9BACL</name>
<reference evidence="2 3" key="1">
    <citation type="submission" date="2020-08" db="EMBL/GenBank/DDBJ databases">
        <title>Genomic Encyclopedia of Type Strains, Phase III (KMG-III): the genomes of soil and plant-associated and newly described type strains.</title>
        <authorList>
            <person name="Whitman W."/>
        </authorList>
    </citation>
    <scope>NUCLEOTIDE SEQUENCE [LARGE SCALE GENOMIC DNA]</scope>
    <source>
        <strain evidence="2 3">CECT 8234</strain>
    </source>
</reference>
<dbReference type="AlphaFoldDB" id="A0A7W5C8F2"/>
<protein>
    <recommendedName>
        <fullName evidence="1">Glycosyltransferase 2-like domain-containing protein</fullName>
    </recommendedName>
</protein>
<organism evidence="2 3">
    <name type="scientific">Paenibacillus endophyticus</name>
    <dbReference type="NCBI Taxonomy" id="1294268"/>
    <lineage>
        <taxon>Bacteria</taxon>
        <taxon>Bacillati</taxon>
        <taxon>Bacillota</taxon>
        <taxon>Bacilli</taxon>
        <taxon>Bacillales</taxon>
        <taxon>Paenibacillaceae</taxon>
        <taxon>Paenibacillus</taxon>
    </lineage>
</organism>
<dbReference type="EMBL" id="JACHXW010000007">
    <property type="protein sequence ID" value="MBB3152639.1"/>
    <property type="molecule type" value="Genomic_DNA"/>
</dbReference>
<gene>
    <name evidence="2" type="ORF">FHS16_002696</name>
</gene>
<comment type="caution">
    <text evidence="2">The sequence shown here is derived from an EMBL/GenBank/DDBJ whole genome shotgun (WGS) entry which is preliminary data.</text>
</comment>
<accession>A0A7W5C8F2</accession>
<dbReference type="InterPro" id="IPR001173">
    <property type="entry name" value="Glyco_trans_2-like"/>
</dbReference>
<dbReference type="InterPro" id="IPR029044">
    <property type="entry name" value="Nucleotide-diphossugar_trans"/>
</dbReference>
<proteinExistence type="predicted"/>
<evidence type="ECO:0000313" key="2">
    <source>
        <dbReference type="EMBL" id="MBB3152639.1"/>
    </source>
</evidence>
<keyword evidence="3" id="KW-1185">Reference proteome</keyword>
<dbReference type="SUPFAM" id="SSF53448">
    <property type="entry name" value="Nucleotide-diphospho-sugar transferases"/>
    <property type="match status" value="1"/>
</dbReference>
<feature type="domain" description="Glycosyltransferase 2-like" evidence="1">
    <location>
        <begin position="18"/>
        <end position="156"/>
    </location>
</feature>
<evidence type="ECO:0000259" key="1">
    <source>
        <dbReference type="Pfam" id="PF00535"/>
    </source>
</evidence>
<dbReference type="PANTHER" id="PTHR43630:SF2">
    <property type="entry name" value="GLYCOSYLTRANSFERASE"/>
    <property type="match status" value="1"/>
</dbReference>
<dbReference type="RefSeq" id="WP_183562782.1">
    <property type="nucleotide sequence ID" value="NZ_CBCSLB010000006.1"/>
</dbReference>
<dbReference type="Proteomes" id="UP000518605">
    <property type="component" value="Unassembled WGS sequence"/>
</dbReference>
<sequence length="247" mass="29440">MDDGRIWRRKKSGNKLTAIMQVRNEQGRYLEAVLAELSRFVDEIVIVDDASTDGTCELCSSFSKVVRLVRLESSLFRTEWQLRKRLWDEAVVTSPDWILSVDADEIYEQRAALSIRELINQDQYDWVGYRIYDFWGSLTHYREDEWWTLHKRHTMTLIRYLPGFHYYYPQWEHHVPRLPVTAAALPGVCTEFRIKHLGWAGSEADRRAKYERYKQLDPFGKWGSLAHYESILDPKPRLVRWHEEAME</sequence>
<dbReference type="Pfam" id="PF00535">
    <property type="entry name" value="Glycos_transf_2"/>
    <property type="match status" value="1"/>
</dbReference>
<dbReference type="Gene3D" id="3.90.550.10">
    <property type="entry name" value="Spore Coat Polysaccharide Biosynthesis Protein SpsA, Chain A"/>
    <property type="match status" value="1"/>
</dbReference>
<dbReference type="PANTHER" id="PTHR43630">
    <property type="entry name" value="POLY-BETA-1,6-N-ACETYL-D-GLUCOSAMINE SYNTHASE"/>
    <property type="match status" value="1"/>
</dbReference>